<feature type="chain" id="PRO_5012508105" description="RAP protein" evidence="2">
    <location>
        <begin position="21"/>
        <end position="1289"/>
    </location>
</feature>
<name>A0A1Y1JH50_PLAGO</name>
<accession>A0A1Y1JH50</accession>
<evidence type="ECO:0000256" key="2">
    <source>
        <dbReference type="SAM" id="SignalP"/>
    </source>
</evidence>
<evidence type="ECO:0000313" key="4">
    <source>
        <dbReference type="Proteomes" id="UP000195521"/>
    </source>
</evidence>
<evidence type="ECO:0000313" key="3">
    <source>
        <dbReference type="EMBL" id="GAW81859.1"/>
    </source>
</evidence>
<dbReference type="EMBL" id="BDQF01000012">
    <property type="protein sequence ID" value="GAW81859.1"/>
    <property type="molecule type" value="Genomic_DNA"/>
</dbReference>
<keyword evidence="4" id="KW-1185">Reference proteome</keyword>
<keyword evidence="2" id="KW-0732">Signal</keyword>
<dbReference type="GeneID" id="39748591"/>
<protein>
    <recommendedName>
        <fullName evidence="5">RAP protein</fullName>
    </recommendedName>
</protein>
<feature type="signal peptide" evidence="2">
    <location>
        <begin position="1"/>
        <end position="20"/>
    </location>
</feature>
<proteinExistence type="predicted"/>
<comment type="caution">
    <text evidence="3">The sequence shown here is derived from an EMBL/GenBank/DDBJ whole genome shotgun (WGS) entry which is preliminary data.</text>
</comment>
<dbReference type="RefSeq" id="XP_028544448.1">
    <property type="nucleotide sequence ID" value="XM_028688647.1"/>
</dbReference>
<feature type="region of interest" description="Disordered" evidence="1">
    <location>
        <begin position="237"/>
        <end position="263"/>
    </location>
</feature>
<dbReference type="OrthoDB" id="372740at2759"/>
<sequence length="1289" mass="155975">MHFLLLYATFGIHKLVTSFALFLQHSYCHSPYDRSLFVRQHHHNCRTWSIKKKRHYDALKCQDKNLNKHKRSWPHIISSLESPIVGIPIGDKFNLDHKDDNKLGMSFFPSSVKDGNTFKLSKEIPPSHLNRARLNTLLCMEYLPDSSKAYLKIVLEKFKTSDLQIKENILFHYILKYLHGRNCNGEKISVEKETQLINHIENNTLKFISDHARILKKCVKRRKEVITQLRIMDSEEEKIQQQEEQQQKQQQQEQRQRHQSPPSENKIIDAYLKIKKKLNVILVSIKSERKTYKMYRKIKRNISFYDTLDRLIILNFFYRRAKHRFALLFFKKYIFKIGNKNNLFIINFINKLREKNVLSSYILNPNLAYHAIFHFPETFSKCKDKFKWIMLPINTCNYIENYIKENVFFGCTYPNGSKRNSGNGCQSDTNFLMYINMMNSFLEKRNYYFPELFLKQFCLYYSEKKNISYDHKWYYFLITLSFLMKIFYLKKRYHVRKWEEVLSKEQINHLLKNRVTIYDDDIFRDRKNYLITYAEKRLNSQVISYLLENMQSDEMNKQGGKEKSVTKAYSTLLLLQYLFLLNLNLINVNFVNRSSANHFENLEINNEEMANKMSRKEIMKHVQNDDSSEIIRMEKKKIPFLKNETVLPQQRKRTFLYIIRMYKSILSNDCDQTNDTILMYNNIFDELKLFVQNYMSDLMETSLHKEREIYHELMMSQKGMLLLCKINTCLFFMLLSTMDICNYKNIALSFLQENEKLLRNIQPQVLERIMRKFQNENNANKEMEKKSADFILDHVISAYDTIYKIYKEITSCYDKEHIKKLIKVLLNVYQAEEEKTTLNIFKRPILALNLKQIFFIFYVLNNFNLHYEITQLFRYLMKNRNFRGKFRKANLKKGENDIKCKDEEEYLLCRKILHIYCNSNLCINNSVHFPAAEKWMNKHMKYFFFYRDPLYIFNLLIKKYTRRKIHDKGSNICTINHYEATMKEILEKMEDKKIFHSKNRKKFIKSKIFKRFFKEHIYTRVSEKEYTLIFYGLMKYLYKNEELLFTPMNPDAYRTHGNNENVFPGKLLHNTEFMYLHFYLTWQGYLKVHKMSKINFLMFLKTSLLMNDMESFENVLLENQDRTSKYAIFINSLLNNHIQLYHFNIRMDMLSKDLVAPVDMYLVHKGQLTIFNLNYYQVVKRIHNFGKFSTQCKVMLFIDYRKWFTNLINLHYLFKLPFLHNENFLSFLKENQILLNEENFWKISDLVIFYGKCMNKRKKILEFFSEHRKCFHVHKNKLIKDAFVVSFKN</sequence>
<reference evidence="4" key="1">
    <citation type="submission" date="2017-04" db="EMBL/GenBank/DDBJ databases">
        <title>Plasmodium gonderi genome.</title>
        <authorList>
            <person name="Arisue N."/>
            <person name="Honma H."/>
            <person name="Kawai S."/>
            <person name="Tougan T."/>
            <person name="Tanabe K."/>
            <person name="Horii T."/>
        </authorList>
    </citation>
    <scope>NUCLEOTIDE SEQUENCE [LARGE SCALE GENOMIC DNA]</scope>
    <source>
        <strain evidence="4">ATCC 30045</strain>
    </source>
</reference>
<dbReference type="Proteomes" id="UP000195521">
    <property type="component" value="Unassembled WGS sequence"/>
</dbReference>
<organism evidence="3 4">
    <name type="scientific">Plasmodium gonderi</name>
    <dbReference type="NCBI Taxonomy" id="77519"/>
    <lineage>
        <taxon>Eukaryota</taxon>
        <taxon>Sar</taxon>
        <taxon>Alveolata</taxon>
        <taxon>Apicomplexa</taxon>
        <taxon>Aconoidasida</taxon>
        <taxon>Haemosporida</taxon>
        <taxon>Plasmodiidae</taxon>
        <taxon>Plasmodium</taxon>
        <taxon>Plasmodium (Plasmodium)</taxon>
    </lineage>
</organism>
<evidence type="ECO:0008006" key="5">
    <source>
        <dbReference type="Google" id="ProtNLM"/>
    </source>
</evidence>
<evidence type="ECO:0000256" key="1">
    <source>
        <dbReference type="SAM" id="MobiDB-lite"/>
    </source>
</evidence>
<feature type="compositionally biased region" description="Low complexity" evidence="1">
    <location>
        <begin position="242"/>
        <end position="253"/>
    </location>
</feature>
<dbReference type="OMA" id="CDNNKYC"/>
<gene>
    <name evidence="3" type="ORF">PGO_113130</name>
</gene>